<accession>A0A329ULR2</accession>
<evidence type="ECO:0000313" key="2">
    <source>
        <dbReference type="Proteomes" id="UP000250550"/>
    </source>
</evidence>
<gene>
    <name evidence="1" type="ORF">C4N21_12690</name>
</gene>
<comment type="caution">
    <text evidence="1">The sequence shown here is derived from an EMBL/GenBank/DDBJ whole genome shotgun (WGS) entry which is preliminary data.</text>
</comment>
<name>A0A329ULR2_9FIRM</name>
<dbReference type="Proteomes" id="UP000250550">
    <property type="component" value="Unassembled WGS sequence"/>
</dbReference>
<evidence type="ECO:0000313" key="1">
    <source>
        <dbReference type="EMBL" id="RAW63775.1"/>
    </source>
</evidence>
<sequence>MNKLIKIYMATYKCRLCGEVFSNAGTANKDTASKATMYTVIDSSGYSPQFESPNAPMQFATHACKDGSYGMSDFLGMKETQEKEKQE</sequence>
<dbReference type="EMBL" id="PRLF01000024">
    <property type="protein sequence ID" value="RAW63775.1"/>
    <property type="molecule type" value="Genomic_DNA"/>
</dbReference>
<reference evidence="1 2" key="1">
    <citation type="submission" date="2018-02" db="EMBL/GenBank/DDBJ databases">
        <title>Complete genome sequencing of Faecalibacterium prausnitzii strains isolated from the human gut.</title>
        <authorList>
            <person name="Fitzgerald B.C."/>
            <person name="Shkoporov A.N."/>
            <person name="Ross P.R."/>
            <person name="Hill C."/>
        </authorList>
    </citation>
    <scope>NUCLEOTIDE SEQUENCE [LARGE SCALE GENOMIC DNA]</scope>
    <source>
        <strain evidence="1 2">APC924/119</strain>
    </source>
</reference>
<dbReference type="RefSeq" id="WP_112121991.1">
    <property type="nucleotide sequence ID" value="NZ_PRLF01000024.1"/>
</dbReference>
<dbReference type="AlphaFoldDB" id="A0A329ULR2"/>
<organism evidence="1 2">
    <name type="scientific">Faecalibacterium prausnitzii</name>
    <dbReference type="NCBI Taxonomy" id="853"/>
    <lineage>
        <taxon>Bacteria</taxon>
        <taxon>Bacillati</taxon>
        <taxon>Bacillota</taxon>
        <taxon>Clostridia</taxon>
        <taxon>Eubacteriales</taxon>
        <taxon>Oscillospiraceae</taxon>
        <taxon>Faecalibacterium</taxon>
    </lineage>
</organism>
<protein>
    <submittedName>
        <fullName evidence="1">Uncharacterized protein</fullName>
    </submittedName>
</protein>
<proteinExistence type="predicted"/>